<reference evidence="1 2" key="1">
    <citation type="submission" date="2016-08" db="EMBL/GenBank/DDBJ databases">
        <title>Novel Firmicutes and Novel Genomes.</title>
        <authorList>
            <person name="Poppleton D.I."/>
            <person name="Gribaldo S."/>
        </authorList>
    </citation>
    <scope>NUCLEOTIDE SEQUENCE [LARGE SCALE GENOMIC DNA]</scope>
    <source>
        <strain evidence="1 2">CTT3</strain>
    </source>
</reference>
<dbReference type="RefSeq" id="WP_120168451.1">
    <property type="nucleotide sequence ID" value="NZ_MCIB01000010.1"/>
</dbReference>
<proteinExistence type="predicted"/>
<evidence type="ECO:0000313" key="1">
    <source>
        <dbReference type="EMBL" id="RKD32581.1"/>
    </source>
</evidence>
<gene>
    <name evidence="1" type="ORF">BET03_10930</name>
</gene>
<protein>
    <recommendedName>
        <fullName evidence="3">DUF4177 domain-containing protein</fullName>
    </recommendedName>
</protein>
<evidence type="ECO:0000313" key="2">
    <source>
        <dbReference type="Proteomes" id="UP000284177"/>
    </source>
</evidence>
<dbReference type="Pfam" id="PF13783">
    <property type="entry name" value="DUF4177"/>
    <property type="match status" value="1"/>
</dbReference>
<name>A0A419T516_9FIRM</name>
<dbReference type="EMBL" id="MCIB01000010">
    <property type="protein sequence ID" value="RKD32581.1"/>
    <property type="molecule type" value="Genomic_DNA"/>
</dbReference>
<organism evidence="1 2">
    <name type="scientific">Thermohalobacter berrensis</name>
    <dbReference type="NCBI Taxonomy" id="99594"/>
    <lineage>
        <taxon>Bacteria</taxon>
        <taxon>Bacillati</taxon>
        <taxon>Bacillota</taxon>
        <taxon>Tissierellia</taxon>
        <taxon>Tissierellales</taxon>
        <taxon>Thermohalobacteraceae</taxon>
        <taxon>Thermohalobacter</taxon>
    </lineage>
</organism>
<dbReference type="AlphaFoldDB" id="A0A419T516"/>
<dbReference type="Proteomes" id="UP000284177">
    <property type="component" value="Unassembled WGS sequence"/>
</dbReference>
<dbReference type="OrthoDB" id="5432776at2"/>
<dbReference type="InterPro" id="IPR025234">
    <property type="entry name" value="YjzH-like"/>
</dbReference>
<comment type="caution">
    <text evidence="1">The sequence shown here is derived from an EMBL/GenBank/DDBJ whole genome shotgun (WGS) entry which is preliminary data.</text>
</comment>
<keyword evidence="2" id="KW-1185">Reference proteome</keyword>
<evidence type="ECO:0008006" key="3">
    <source>
        <dbReference type="Google" id="ProtNLM"/>
    </source>
</evidence>
<accession>A0A419T516</accession>
<sequence length="61" mass="7343">MEKFEYKIENLKVHGVTKLILTKEHEERLNTLGENGWELVQMFTTHNKRQVTAIFKRKKVE</sequence>